<dbReference type="RefSeq" id="WP_064932170.1">
    <property type="nucleotide sequence ID" value="NZ_LZSO01000023.1"/>
</dbReference>
<dbReference type="EMBL" id="LZSO01000023">
    <property type="protein sequence ID" value="OBB29777.1"/>
    <property type="molecule type" value="Genomic_DNA"/>
</dbReference>
<evidence type="ECO:0000313" key="1">
    <source>
        <dbReference type="EMBL" id="OBB29777.1"/>
    </source>
</evidence>
<protein>
    <submittedName>
        <fullName evidence="1">Uncharacterized protein</fullName>
    </submittedName>
</protein>
<dbReference type="Proteomes" id="UP000093902">
    <property type="component" value="Unassembled WGS sequence"/>
</dbReference>
<comment type="caution">
    <text evidence="1">The sequence shown here is derived from an EMBL/GenBank/DDBJ whole genome shotgun (WGS) entry which is preliminary data.</text>
</comment>
<dbReference type="OrthoDB" id="5572373at2"/>
<proteinExistence type="predicted"/>
<gene>
    <name evidence="1" type="ORF">A5792_02635</name>
</gene>
<accession>A0A1A0R623</accession>
<reference evidence="2" key="1">
    <citation type="submission" date="2016-06" db="EMBL/GenBank/DDBJ databases">
        <authorList>
            <person name="Sutton G."/>
            <person name="Brinkac L."/>
            <person name="Sanka R."/>
            <person name="Adams M."/>
            <person name="Lau E."/>
            <person name="Mehaffy C."/>
            <person name="Tameris M."/>
            <person name="Hatherill M."/>
            <person name="Hanekom W."/>
            <person name="Mahomed H."/>
            <person name="Mcshane H."/>
        </authorList>
    </citation>
    <scope>NUCLEOTIDE SEQUENCE [LARGE SCALE GENOMIC DNA]</scope>
    <source>
        <strain evidence="2">852002-51209_SCH5440388</strain>
    </source>
</reference>
<evidence type="ECO:0000313" key="2">
    <source>
        <dbReference type="Proteomes" id="UP000093902"/>
    </source>
</evidence>
<organism evidence="1 2">
    <name type="scientific">Mycolicibacterium peregrinum</name>
    <name type="common">Mycobacterium peregrinum</name>
    <dbReference type="NCBI Taxonomy" id="43304"/>
    <lineage>
        <taxon>Bacteria</taxon>
        <taxon>Bacillati</taxon>
        <taxon>Actinomycetota</taxon>
        <taxon>Actinomycetes</taxon>
        <taxon>Mycobacteriales</taxon>
        <taxon>Mycobacteriaceae</taxon>
        <taxon>Mycolicibacterium</taxon>
    </lineage>
</organism>
<name>A0A1A0R623_MYCPR</name>
<sequence length="85" mass="9131">MVLGDVDPVPYYGWGGAPGGETGYWHVDGDDPNGWAAVVIGDGLTNDYHPHGLVAYLTDLIAGRFPTEVFGDDALELIRATFLPR</sequence>
<dbReference type="AlphaFoldDB" id="A0A1A0R623"/>